<dbReference type="Gene3D" id="3.10.450.50">
    <property type="match status" value="1"/>
</dbReference>
<dbReference type="InterPro" id="IPR032710">
    <property type="entry name" value="NTF2-like_dom_sf"/>
</dbReference>
<evidence type="ECO:0000259" key="1">
    <source>
        <dbReference type="Pfam" id="PF12680"/>
    </source>
</evidence>
<accession>A0A1M5N0R2</accession>
<gene>
    <name evidence="2" type="ORF">SAMN04488109_2036</name>
</gene>
<dbReference type="OrthoDB" id="1433918at2"/>
<dbReference type="Pfam" id="PF12680">
    <property type="entry name" value="SnoaL_2"/>
    <property type="match status" value="1"/>
</dbReference>
<proteinExistence type="predicted"/>
<protein>
    <submittedName>
        <fullName evidence="2">Ketosteroid isomerase-related protein</fullName>
    </submittedName>
</protein>
<keyword evidence="2" id="KW-0413">Isomerase</keyword>
<dbReference type="AlphaFoldDB" id="A0A1M5N0R2"/>
<dbReference type="EMBL" id="FQWQ01000001">
    <property type="protein sequence ID" value="SHG82992.1"/>
    <property type="molecule type" value="Genomic_DNA"/>
</dbReference>
<dbReference type="Proteomes" id="UP000184212">
    <property type="component" value="Unassembled WGS sequence"/>
</dbReference>
<keyword evidence="3" id="KW-1185">Reference proteome</keyword>
<name>A0A1M5N0R2_9BACT</name>
<evidence type="ECO:0000313" key="3">
    <source>
        <dbReference type="Proteomes" id="UP000184212"/>
    </source>
</evidence>
<feature type="domain" description="SnoaL-like" evidence="1">
    <location>
        <begin position="18"/>
        <end position="104"/>
    </location>
</feature>
<dbReference type="SUPFAM" id="SSF54427">
    <property type="entry name" value="NTF2-like"/>
    <property type="match status" value="1"/>
</dbReference>
<dbReference type="InterPro" id="IPR037401">
    <property type="entry name" value="SnoaL-like"/>
</dbReference>
<organism evidence="2 3">
    <name type="scientific">Chryseolinea serpens</name>
    <dbReference type="NCBI Taxonomy" id="947013"/>
    <lineage>
        <taxon>Bacteria</taxon>
        <taxon>Pseudomonadati</taxon>
        <taxon>Bacteroidota</taxon>
        <taxon>Cytophagia</taxon>
        <taxon>Cytophagales</taxon>
        <taxon>Fulvivirgaceae</taxon>
        <taxon>Chryseolinea</taxon>
    </lineage>
</organism>
<sequence length="122" mass="13835">MNTKELLDTYYKGLAKKQGWETTIADDFKFIGGDMTKTEPIVGKPAYIEIIKRFGALFTDMRPKEIFTSGDGAFVLANYDYVFPNGKSLNANVAELWRVKNGKLDALTIFFDTEGFQKFLKV</sequence>
<reference evidence="2 3" key="1">
    <citation type="submission" date="2016-11" db="EMBL/GenBank/DDBJ databases">
        <authorList>
            <person name="Jaros S."/>
            <person name="Januszkiewicz K."/>
            <person name="Wedrychowicz H."/>
        </authorList>
    </citation>
    <scope>NUCLEOTIDE SEQUENCE [LARGE SCALE GENOMIC DNA]</scope>
    <source>
        <strain evidence="2 3">DSM 24574</strain>
    </source>
</reference>
<dbReference type="GO" id="GO:0016853">
    <property type="term" value="F:isomerase activity"/>
    <property type="evidence" value="ECO:0007669"/>
    <property type="project" value="UniProtKB-KW"/>
</dbReference>
<evidence type="ECO:0000313" key="2">
    <source>
        <dbReference type="EMBL" id="SHG82992.1"/>
    </source>
</evidence>
<dbReference type="RefSeq" id="WP_073133328.1">
    <property type="nucleotide sequence ID" value="NZ_FQWQ01000001.1"/>
</dbReference>